<dbReference type="InterPro" id="IPR016181">
    <property type="entry name" value="Acyl_CoA_acyltransferase"/>
</dbReference>
<dbReference type="GO" id="GO:0008999">
    <property type="term" value="F:protein-N-terminal-alanine acetyltransferase activity"/>
    <property type="evidence" value="ECO:0007669"/>
    <property type="project" value="UniProtKB-EC"/>
</dbReference>
<gene>
    <name evidence="4" type="primary">rimI</name>
    <name evidence="4" type="ORF">K8G79_11850</name>
</gene>
<dbReference type="GO" id="GO:0005840">
    <property type="term" value="C:ribosome"/>
    <property type="evidence" value="ECO:0007669"/>
    <property type="project" value="UniProtKB-KW"/>
</dbReference>
<keyword evidence="4" id="KW-0687">Ribonucleoprotein</keyword>
<dbReference type="Pfam" id="PF00583">
    <property type="entry name" value="Acetyltransf_1"/>
    <property type="match status" value="1"/>
</dbReference>
<accession>A0AAJ1AKJ6</accession>
<dbReference type="CDD" id="cd04301">
    <property type="entry name" value="NAT_SF"/>
    <property type="match status" value="1"/>
</dbReference>
<dbReference type="InterPro" id="IPR000182">
    <property type="entry name" value="GNAT_dom"/>
</dbReference>
<keyword evidence="2 4" id="KW-0012">Acyltransferase</keyword>
<dbReference type="EC" id="2.3.1.266" evidence="4"/>
<protein>
    <submittedName>
        <fullName evidence="4">Ribosomal protein S18-alanine N-acetyltransferase</fullName>
        <ecNumber evidence="4">2.3.1.266</ecNumber>
    </submittedName>
</protein>
<organism evidence="4 5">
    <name type="scientific">Candidatus Methylomirabilis tolerans</name>
    <dbReference type="NCBI Taxonomy" id="3123416"/>
    <lineage>
        <taxon>Bacteria</taxon>
        <taxon>Candidatus Methylomirabilota</taxon>
        <taxon>Candidatus Methylomirabilia</taxon>
        <taxon>Candidatus Methylomirabilales</taxon>
        <taxon>Candidatus Methylomirabilaceae</taxon>
        <taxon>Candidatus Methylomirabilis</taxon>
    </lineage>
</organism>
<dbReference type="SUPFAM" id="SSF55729">
    <property type="entry name" value="Acyl-CoA N-acyltransferases (Nat)"/>
    <property type="match status" value="1"/>
</dbReference>
<dbReference type="InterPro" id="IPR051556">
    <property type="entry name" value="N-term/lysine_N-AcTrnsfr"/>
</dbReference>
<feature type="domain" description="N-acetyltransferase" evidence="3">
    <location>
        <begin position="10"/>
        <end position="159"/>
    </location>
</feature>
<evidence type="ECO:0000256" key="2">
    <source>
        <dbReference type="ARBA" id="ARBA00023315"/>
    </source>
</evidence>
<comment type="caution">
    <text evidence="4">The sequence shown here is derived from an EMBL/GenBank/DDBJ whole genome shotgun (WGS) entry which is preliminary data.</text>
</comment>
<dbReference type="PROSITE" id="PS51186">
    <property type="entry name" value="GNAT"/>
    <property type="match status" value="1"/>
</dbReference>
<dbReference type="PANTHER" id="PTHR42919:SF8">
    <property type="entry name" value="N-ALPHA-ACETYLTRANSFERASE 50"/>
    <property type="match status" value="1"/>
</dbReference>
<dbReference type="Gene3D" id="3.40.630.30">
    <property type="match status" value="1"/>
</dbReference>
<dbReference type="Proteomes" id="UP001197609">
    <property type="component" value="Unassembled WGS sequence"/>
</dbReference>
<evidence type="ECO:0000259" key="3">
    <source>
        <dbReference type="PROSITE" id="PS51186"/>
    </source>
</evidence>
<evidence type="ECO:0000256" key="1">
    <source>
        <dbReference type="ARBA" id="ARBA00022679"/>
    </source>
</evidence>
<dbReference type="AlphaFoldDB" id="A0AAJ1AKJ6"/>
<keyword evidence="4" id="KW-0689">Ribosomal protein</keyword>
<reference evidence="4 5" key="1">
    <citation type="journal article" date="2021" name="bioRxiv">
        <title>Unraveling nitrogen, sulfur and carbon metabolic pathways and microbial community transcriptional responses to substrate deprivation and toxicity stresses in a bioreactor mimicking anoxic brackish coastal sediment conditions.</title>
        <authorList>
            <person name="Martins P.D."/>
            <person name="Echeveste M.J."/>
            <person name="Arshad A."/>
            <person name="Kurth J."/>
            <person name="Ouboter H."/>
            <person name="Jetten M.S.M."/>
            <person name="Welte C.U."/>
        </authorList>
    </citation>
    <scope>NUCLEOTIDE SEQUENCE [LARGE SCALE GENOMIC DNA]</scope>
    <source>
        <strain evidence="4">MAG_38</strain>
    </source>
</reference>
<proteinExistence type="predicted"/>
<name>A0AAJ1AKJ6_9BACT</name>
<evidence type="ECO:0000313" key="4">
    <source>
        <dbReference type="EMBL" id="MBZ0160808.1"/>
    </source>
</evidence>
<dbReference type="NCBIfam" id="TIGR01575">
    <property type="entry name" value="rimI"/>
    <property type="match status" value="1"/>
</dbReference>
<dbReference type="PANTHER" id="PTHR42919">
    <property type="entry name" value="N-ALPHA-ACETYLTRANSFERASE"/>
    <property type="match status" value="1"/>
</dbReference>
<sequence length="159" mass="18022">MTMSKTRLAVTCHSMRREDLPEVLVIESLSFAEPWTEEMFLHDFTSEEIAEPLVARVDEGAGERIVGFLCAWIVSGELHINNIAVHPRYRGRGVASQLLEEMLGRAHAKGVTVGYLEVRASNEAAAALYKGYGFRPISRRRNYYDHPLEDAIVMRKEPF</sequence>
<evidence type="ECO:0000313" key="5">
    <source>
        <dbReference type="Proteomes" id="UP001197609"/>
    </source>
</evidence>
<dbReference type="EMBL" id="JAIOIU010000152">
    <property type="protein sequence ID" value="MBZ0160808.1"/>
    <property type="molecule type" value="Genomic_DNA"/>
</dbReference>
<dbReference type="InterPro" id="IPR006464">
    <property type="entry name" value="AcTrfase_RimI/Ard1"/>
</dbReference>
<keyword evidence="1 4" id="KW-0808">Transferase</keyword>